<proteinExistence type="predicted"/>
<evidence type="ECO:0000313" key="3">
    <source>
        <dbReference type="Proteomes" id="UP000237481"/>
    </source>
</evidence>
<accession>A0A2S4L012</accession>
<name>A0A2S4L012_9HYPO</name>
<organism evidence="2 3">
    <name type="scientific">Tolypocladium paradoxum</name>
    <dbReference type="NCBI Taxonomy" id="94208"/>
    <lineage>
        <taxon>Eukaryota</taxon>
        <taxon>Fungi</taxon>
        <taxon>Dikarya</taxon>
        <taxon>Ascomycota</taxon>
        <taxon>Pezizomycotina</taxon>
        <taxon>Sordariomycetes</taxon>
        <taxon>Hypocreomycetidae</taxon>
        <taxon>Hypocreales</taxon>
        <taxon>Ophiocordycipitaceae</taxon>
        <taxon>Tolypocladium</taxon>
    </lineage>
</organism>
<protein>
    <submittedName>
        <fullName evidence="2">Uncharacterized protein</fullName>
    </submittedName>
</protein>
<sequence length="152" mass="16805">MAKEKRAYYFVQHQDESNFQWPQRRRRRPCHRAGSRLRRDPGRPGHPAADAVARAKALKKGLKKGKKKPRRAACPHCGHWGHSPADCWHKPAGGSYVLSGNMSGCTIIMGGQAAAAPRKGGRKNWSKKAKKAKKVEEVKEGGKEADKDMSGV</sequence>
<reference evidence="2 3" key="1">
    <citation type="submission" date="2018-01" db="EMBL/GenBank/DDBJ databases">
        <title>Harnessing the power of phylogenomics to disentangle the directionality and signatures of interkingdom host jumping in the parasitic fungal genus Tolypocladium.</title>
        <authorList>
            <person name="Quandt C.A."/>
            <person name="Patterson W."/>
            <person name="Spatafora J.W."/>
        </authorList>
    </citation>
    <scope>NUCLEOTIDE SEQUENCE [LARGE SCALE GENOMIC DNA]</scope>
    <source>
        <strain evidence="2 3">NRBC 100945</strain>
    </source>
</reference>
<dbReference type="EMBL" id="PKSG01000405">
    <property type="protein sequence ID" value="POR35774.1"/>
    <property type="molecule type" value="Genomic_DNA"/>
</dbReference>
<feature type="compositionally biased region" description="Basic residues" evidence="1">
    <location>
        <begin position="23"/>
        <end position="36"/>
    </location>
</feature>
<keyword evidence="3" id="KW-1185">Reference proteome</keyword>
<feature type="region of interest" description="Disordered" evidence="1">
    <location>
        <begin position="20"/>
        <end position="48"/>
    </location>
</feature>
<feature type="compositionally biased region" description="Basic residues" evidence="1">
    <location>
        <begin position="119"/>
        <end position="133"/>
    </location>
</feature>
<dbReference type="Proteomes" id="UP000237481">
    <property type="component" value="Unassembled WGS sequence"/>
</dbReference>
<feature type="region of interest" description="Disordered" evidence="1">
    <location>
        <begin position="113"/>
        <end position="152"/>
    </location>
</feature>
<gene>
    <name evidence="2" type="ORF">TPAR_04026</name>
</gene>
<evidence type="ECO:0000256" key="1">
    <source>
        <dbReference type="SAM" id="MobiDB-lite"/>
    </source>
</evidence>
<evidence type="ECO:0000313" key="2">
    <source>
        <dbReference type="EMBL" id="POR35774.1"/>
    </source>
</evidence>
<comment type="caution">
    <text evidence="2">The sequence shown here is derived from an EMBL/GenBank/DDBJ whole genome shotgun (WGS) entry which is preliminary data.</text>
</comment>
<dbReference type="AlphaFoldDB" id="A0A2S4L012"/>
<feature type="compositionally biased region" description="Basic and acidic residues" evidence="1">
    <location>
        <begin position="134"/>
        <end position="152"/>
    </location>
</feature>